<reference evidence="5 6" key="1">
    <citation type="submission" date="2019-07" db="EMBL/GenBank/DDBJ databases">
        <title>Draft genome assembly of a fouling barnacle, Amphibalanus amphitrite (Darwin, 1854): The first reference genome for Thecostraca.</title>
        <authorList>
            <person name="Kim W."/>
        </authorList>
    </citation>
    <scope>NUCLEOTIDE SEQUENCE [LARGE SCALE GENOMIC DNA]</scope>
    <source>
        <strain evidence="5">SNU_AA5</strain>
        <tissue evidence="5">Soma without cirri and trophi</tissue>
    </source>
</reference>
<organism evidence="5 6">
    <name type="scientific">Amphibalanus amphitrite</name>
    <name type="common">Striped barnacle</name>
    <name type="synonym">Balanus amphitrite</name>
    <dbReference type="NCBI Taxonomy" id="1232801"/>
    <lineage>
        <taxon>Eukaryota</taxon>
        <taxon>Metazoa</taxon>
        <taxon>Ecdysozoa</taxon>
        <taxon>Arthropoda</taxon>
        <taxon>Crustacea</taxon>
        <taxon>Multicrustacea</taxon>
        <taxon>Cirripedia</taxon>
        <taxon>Thoracica</taxon>
        <taxon>Thoracicalcarea</taxon>
        <taxon>Balanomorpha</taxon>
        <taxon>Balanoidea</taxon>
        <taxon>Balanidae</taxon>
        <taxon>Amphibalaninae</taxon>
        <taxon>Amphibalanus</taxon>
    </lineage>
</organism>
<comment type="caution">
    <text evidence="5">The sequence shown here is derived from an EMBL/GenBank/DDBJ whole genome shotgun (WGS) entry which is preliminary data.</text>
</comment>
<proteinExistence type="inferred from homology"/>
<keyword evidence="4" id="KW-0812">Transmembrane</keyword>
<evidence type="ECO:0000313" key="5">
    <source>
        <dbReference type="EMBL" id="KAF0294279.1"/>
    </source>
</evidence>
<dbReference type="GO" id="GO:0009968">
    <property type="term" value="P:negative regulation of signal transduction"/>
    <property type="evidence" value="ECO:0007669"/>
    <property type="project" value="UniProtKB-KW"/>
</dbReference>
<dbReference type="InterPro" id="IPR026512">
    <property type="entry name" value="RGS7BP/RGS9BP"/>
</dbReference>
<keyword evidence="4" id="KW-1133">Transmembrane helix</keyword>
<dbReference type="EMBL" id="VIIS01001695">
    <property type="protein sequence ID" value="KAF0294279.1"/>
    <property type="molecule type" value="Genomic_DNA"/>
</dbReference>
<gene>
    <name evidence="5" type="primary">RGS9BP</name>
    <name evidence="5" type="ORF">FJT64_008036</name>
</gene>
<protein>
    <submittedName>
        <fullName evidence="5">Regulator of G-protein signaling 9-binding protein</fullName>
    </submittedName>
</protein>
<comment type="similarity">
    <text evidence="1">Belongs to the RGS7BP/RGS9BP family.</text>
</comment>
<dbReference type="PANTHER" id="PTHR21029">
    <property type="entry name" value="R-SEVEN BINDING PROTEIN (R7BP) HOMOLOG"/>
    <property type="match status" value="1"/>
</dbReference>
<name>A0A6A4VMS5_AMPAM</name>
<dbReference type="OrthoDB" id="6390324at2759"/>
<sequence>MTVTVGPVPRSAAVGPLQRPASGAPPVHTHTYTRGKSLSRRGKHPPGPEFSNRHQTNKMVKELSHVISCFRHLTVGLGSSGDGRQLRADLTCLRTLITHLVKVIRVTLEAHTQKWMLYKEADRRELIRISNIFYSCVSIFIQDMRRSLELHSIFVIGNDQQPCFINTGVSGYHSFMLSEREFGEQTASADNTAQIENTLKDMNVICEEIKNLPWYTVAWAPPQTNNTSSHDTISIEEAPAPLFPGAAGSACILMVLVGSIFLVIASVLAYTLVLFFR</sequence>
<keyword evidence="2" id="KW-0734">Signal transduction inhibitor</keyword>
<keyword evidence="4" id="KW-0472">Membrane</keyword>
<feature type="region of interest" description="Disordered" evidence="3">
    <location>
        <begin position="1"/>
        <end position="53"/>
    </location>
</feature>
<evidence type="ECO:0000256" key="3">
    <source>
        <dbReference type="SAM" id="MobiDB-lite"/>
    </source>
</evidence>
<evidence type="ECO:0000256" key="2">
    <source>
        <dbReference type="ARBA" id="ARBA00022700"/>
    </source>
</evidence>
<feature type="compositionally biased region" description="Basic residues" evidence="3">
    <location>
        <begin position="31"/>
        <end position="44"/>
    </location>
</feature>
<dbReference type="AlphaFoldDB" id="A0A6A4VMS5"/>
<dbReference type="Proteomes" id="UP000440578">
    <property type="component" value="Unassembled WGS sequence"/>
</dbReference>
<evidence type="ECO:0000256" key="4">
    <source>
        <dbReference type="SAM" id="Phobius"/>
    </source>
</evidence>
<accession>A0A6A4VMS5</accession>
<feature type="transmembrane region" description="Helical" evidence="4">
    <location>
        <begin position="252"/>
        <end position="276"/>
    </location>
</feature>
<keyword evidence="6" id="KW-1185">Reference proteome</keyword>
<evidence type="ECO:0000256" key="1">
    <source>
        <dbReference type="ARBA" id="ARBA00007457"/>
    </source>
</evidence>
<evidence type="ECO:0000313" key="6">
    <source>
        <dbReference type="Proteomes" id="UP000440578"/>
    </source>
</evidence>